<comment type="caution">
    <text evidence="1">The sequence shown here is derived from an EMBL/GenBank/DDBJ whole genome shotgun (WGS) entry which is preliminary data.</text>
</comment>
<accession>A0AAE3W5S6</accession>
<protein>
    <submittedName>
        <fullName evidence="1">Uncharacterized protein</fullName>
    </submittedName>
</protein>
<dbReference type="EMBL" id="JAUSUZ010000001">
    <property type="protein sequence ID" value="MDQ0370101.1"/>
    <property type="molecule type" value="Genomic_DNA"/>
</dbReference>
<keyword evidence="2" id="KW-1185">Reference proteome</keyword>
<dbReference type="RefSeq" id="WP_307249330.1">
    <property type="nucleotide sequence ID" value="NZ_JAUSUZ010000001.1"/>
</dbReference>
<evidence type="ECO:0000313" key="2">
    <source>
        <dbReference type="Proteomes" id="UP001240236"/>
    </source>
</evidence>
<dbReference type="Proteomes" id="UP001240236">
    <property type="component" value="Unassembled WGS sequence"/>
</dbReference>
<evidence type="ECO:0000313" key="1">
    <source>
        <dbReference type="EMBL" id="MDQ0370101.1"/>
    </source>
</evidence>
<gene>
    <name evidence="1" type="ORF">J2S42_006770</name>
</gene>
<organism evidence="1 2">
    <name type="scientific">Catenuloplanes indicus</name>
    <dbReference type="NCBI Taxonomy" id="137267"/>
    <lineage>
        <taxon>Bacteria</taxon>
        <taxon>Bacillati</taxon>
        <taxon>Actinomycetota</taxon>
        <taxon>Actinomycetes</taxon>
        <taxon>Micromonosporales</taxon>
        <taxon>Micromonosporaceae</taxon>
        <taxon>Catenuloplanes</taxon>
    </lineage>
</organism>
<sequence length="151" mass="15502">MDGAALIAVPPDAGVRVVPLGLASVAAPVTHVENLRPTKADPAGTGRRLWIQPEDDVPHVRDRVIRTGAATGLRPAQIVPAGSLVEAAAEVLTGADLLLCSAAQATDLGLCWAPAADLDVARGYDVTAGPRAELTLLRTLLHVPVGRCLGT</sequence>
<reference evidence="1 2" key="1">
    <citation type="submission" date="2023-07" db="EMBL/GenBank/DDBJ databases">
        <title>Sequencing the genomes of 1000 actinobacteria strains.</title>
        <authorList>
            <person name="Klenk H.-P."/>
        </authorList>
    </citation>
    <scope>NUCLEOTIDE SEQUENCE [LARGE SCALE GENOMIC DNA]</scope>
    <source>
        <strain evidence="1 2">DSM 44709</strain>
    </source>
</reference>
<dbReference type="AlphaFoldDB" id="A0AAE3W5S6"/>
<proteinExistence type="predicted"/>
<name>A0AAE3W5S6_9ACTN</name>